<accession>A0AAD2AHW9</accession>
<organism evidence="2 4">
    <name type="scientific">Ralstonia mannitolilytica</name>
    <dbReference type="NCBI Taxonomy" id="105219"/>
    <lineage>
        <taxon>Bacteria</taxon>
        <taxon>Pseudomonadati</taxon>
        <taxon>Pseudomonadota</taxon>
        <taxon>Betaproteobacteria</taxon>
        <taxon>Burkholderiales</taxon>
        <taxon>Burkholderiaceae</taxon>
        <taxon>Ralstonia</taxon>
    </lineage>
</organism>
<dbReference type="AlphaFoldDB" id="A0AAD2AHW9"/>
<dbReference type="EMBL" id="CATVXE010000001">
    <property type="protein sequence ID" value="CAJ0678988.1"/>
    <property type="molecule type" value="Genomic_DNA"/>
</dbReference>
<proteinExistence type="predicted"/>
<keyword evidence="5" id="KW-1185">Reference proteome</keyword>
<feature type="region of interest" description="Disordered" evidence="1">
    <location>
        <begin position="138"/>
        <end position="190"/>
    </location>
</feature>
<evidence type="ECO:0000313" key="5">
    <source>
        <dbReference type="Proteomes" id="UP001190452"/>
    </source>
</evidence>
<feature type="compositionally biased region" description="Low complexity" evidence="1">
    <location>
        <begin position="169"/>
        <end position="182"/>
    </location>
</feature>
<comment type="caution">
    <text evidence="2">The sequence shown here is derived from an EMBL/GenBank/DDBJ whole genome shotgun (WGS) entry which is preliminary data.</text>
</comment>
<dbReference type="Proteomes" id="UP001190002">
    <property type="component" value="Unassembled WGS sequence"/>
</dbReference>
<gene>
    <name evidence="3" type="ORF">R77569_02030</name>
    <name evidence="2" type="ORF">R77591_00081</name>
</gene>
<dbReference type="Proteomes" id="UP001190452">
    <property type="component" value="Unassembled WGS sequence"/>
</dbReference>
<reference evidence="2 5" key="1">
    <citation type="submission" date="2023-07" db="EMBL/GenBank/DDBJ databases">
        <authorList>
            <person name="Peeters C."/>
        </authorList>
    </citation>
    <scope>NUCLEOTIDE SEQUENCE</scope>
    <source>
        <strain evidence="3 5">R-77569</strain>
        <strain evidence="2">R-77591</strain>
    </source>
</reference>
<dbReference type="EMBL" id="CAUDKV010000007">
    <property type="protein sequence ID" value="CAJ0868016.1"/>
    <property type="molecule type" value="Genomic_DNA"/>
</dbReference>
<sequence length="307" mass="33855">MTEFARIPQLVAQLVGNRDVIPFSPALARTIGNVEATVFLCQACYWQSIVGTGKWFYKLRDAERDSEGRIVPPSDPSRQSWEWETALSRARQESARKHLKALGLLEQKLCGLPAQLYFRVNLERLIELLLRSNQLAGTPPTGWNEAPQQDGGNLAGKPAEALPTKRTKTTAQPNAKTTTTTPLHNDSGGPSLTSRLIFDRTVSQHRELLTALLADLPVEAAQNIADELAGALEEVSHGKREAISSVRGWVIELVQRWRANLFQLDSGKTVQATLDDEQPLASSRHASRLMPPDAPDDVIRFVSGLIV</sequence>
<dbReference type="RefSeq" id="WP_222328896.1">
    <property type="nucleotide sequence ID" value="NZ_CATVXE010000001.1"/>
</dbReference>
<evidence type="ECO:0000313" key="4">
    <source>
        <dbReference type="Proteomes" id="UP001190002"/>
    </source>
</evidence>
<evidence type="ECO:0000256" key="1">
    <source>
        <dbReference type="SAM" id="MobiDB-lite"/>
    </source>
</evidence>
<protein>
    <submittedName>
        <fullName evidence="2">Uncharacterized protein</fullName>
    </submittedName>
</protein>
<name>A0AAD2AHW9_9RALS</name>
<evidence type="ECO:0000313" key="3">
    <source>
        <dbReference type="EMBL" id="CAJ0868016.1"/>
    </source>
</evidence>
<evidence type="ECO:0000313" key="2">
    <source>
        <dbReference type="EMBL" id="CAJ0678988.1"/>
    </source>
</evidence>